<dbReference type="Pfam" id="PF01694">
    <property type="entry name" value="Rhomboid"/>
    <property type="match status" value="1"/>
</dbReference>
<keyword evidence="4 5" id="KW-0472">Membrane</keyword>
<evidence type="ECO:0000256" key="5">
    <source>
        <dbReference type="SAM" id="Phobius"/>
    </source>
</evidence>
<dbReference type="PANTHER" id="PTHR43731:SF26">
    <property type="entry name" value="RHOMBOID-LIKE PROTEIN 10, CHLOROPLASTIC"/>
    <property type="match status" value="1"/>
</dbReference>
<keyword evidence="3 5" id="KW-1133">Transmembrane helix</keyword>
<dbReference type="PANTHER" id="PTHR43731">
    <property type="entry name" value="RHOMBOID PROTEASE"/>
    <property type="match status" value="1"/>
</dbReference>
<feature type="transmembrane region" description="Helical" evidence="5">
    <location>
        <begin position="102"/>
        <end position="122"/>
    </location>
</feature>
<evidence type="ECO:0000256" key="4">
    <source>
        <dbReference type="ARBA" id="ARBA00023136"/>
    </source>
</evidence>
<dbReference type="Gene3D" id="1.20.1540.10">
    <property type="entry name" value="Rhomboid-like"/>
    <property type="match status" value="1"/>
</dbReference>
<dbReference type="InterPro" id="IPR050925">
    <property type="entry name" value="Rhomboid_protease_S54"/>
</dbReference>
<comment type="caution">
    <text evidence="7">The sequence shown here is derived from an EMBL/GenBank/DDBJ whole genome shotgun (WGS) entry which is preliminary data.</text>
</comment>
<dbReference type="GO" id="GO:0006508">
    <property type="term" value="P:proteolysis"/>
    <property type="evidence" value="ECO:0007669"/>
    <property type="project" value="UniProtKB-KW"/>
</dbReference>
<dbReference type="EMBL" id="DSDY01000008">
    <property type="protein sequence ID" value="HDS10038.1"/>
    <property type="molecule type" value="Genomic_DNA"/>
</dbReference>
<comment type="subcellular location">
    <subcellularLocation>
        <location evidence="1">Membrane</location>
        <topology evidence="1">Multi-pass membrane protein</topology>
    </subcellularLocation>
</comment>
<accession>A0A7C1E8C8</accession>
<evidence type="ECO:0000313" key="7">
    <source>
        <dbReference type="EMBL" id="HDS10038.1"/>
    </source>
</evidence>
<gene>
    <name evidence="7" type="ORF">ENO04_00210</name>
</gene>
<dbReference type="AlphaFoldDB" id="A0A7C1E8C8"/>
<dbReference type="GO" id="GO:0016020">
    <property type="term" value="C:membrane"/>
    <property type="evidence" value="ECO:0007669"/>
    <property type="project" value="UniProtKB-SubCell"/>
</dbReference>
<feature type="transmembrane region" description="Helical" evidence="5">
    <location>
        <begin position="174"/>
        <end position="196"/>
    </location>
</feature>
<feature type="transmembrane region" description="Helical" evidence="5">
    <location>
        <begin position="142"/>
        <end position="162"/>
    </location>
</feature>
<feature type="transmembrane region" description="Helical" evidence="5">
    <location>
        <begin position="202"/>
        <end position="231"/>
    </location>
</feature>
<evidence type="ECO:0000256" key="3">
    <source>
        <dbReference type="ARBA" id="ARBA00022989"/>
    </source>
</evidence>
<name>A0A7C1E8C8_9CREN</name>
<evidence type="ECO:0000256" key="2">
    <source>
        <dbReference type="ARBA" id="ARBA00022692"/>
    </source>
</evidence>
<dbReference type="InterPro" id="IPR022764">
    <property type="entry name" value="Peptidase_S54_rhomboid_dom"/>
</dbReference>
<protein>
    <submittedName>
        <fullName evidence="7">Rhomboid family intramembrane serine protease</fullName>
    </submittedName>
</protein>
<feature type="transmembrane region" description="Helical" evidence="5">
    <location>
        <begin position="15"/>
        <end position="33"/>
    </location>
</feature>
<feature type="domain" description="Peptidase S54 rhomboid" evidence="6">
    <location>
        <begin position="63"/>
        <end position="231"/>
    </location>
</feature>
<organism evidence="7">
    <name type="scientific">Fervidicoccus fontis</name>
    <dbReference type="NCBI Taxonomy" id="683846"/>
    <lineage>
        <taxon>Archaea</taxon>
        <taxon>Thermoproteota</taxon>
        <taxon>Thermoprotei</taxon>
        <taxon>Fervidicoccales</taxon>
        <taxon>Fervidicoccaceae</taxon>
        <taxon>Fervidicoccus</taxon>
    </lineage>
</organism>
<reference evidence="7" key="1">
    <citation type="journal article" date="2020" name="mSystems">
        <title>Genome- and Community-Level Interaction Insights into Carbon Utilization and Element Cycling Functions of Hydrothermarchaeota in Hydrothermal Sediment.</title>
        <authorList>
            <person name="Zhou Z."/>
            <person name="Liu Y."/>
            <person name="Xu W."/>
            <person name="Pan J."/>
            <person name="Luo Z.H."/>
            <person name="Li M."/>
        </authorList>
    </citation>
    <scope>NUCLEOTIDE SEQUENCE [LARGE SCALE GENOMIC DNA]</scope>
    <source>
        <strain evidence="7">SpSt-123</strain>
    </source>
</reference>
<sequence length="252" mass="28191">MIPAGDENIRIERTFVNNILILLNIAVYILMVFRPDILLPGATSYDEIVYRLGMIPIFVVNGERLWSIFTSMFIHAGLAHLLGNMLYLYVFGDNIEAAMGRLRYLVFYILSGLGAVVFHIVSISVLPPESLLNRGLSTANPWVIPAVGASGAISGVLGAYLVMYPGGMVRTVSFFFWIPVVLRVPAALFIIVWFIYQLVMGIFSLTTVSTGIAFWAHIGGFLTGIALVPILTDKKRLRKLKFYSYWYQSSFY</sequence>
<dbReference type="SUPFAM" id="SSF144091">
    <property type="entry name" value="Rhomboid-like"/>
    <property type="match status" value="1"/>
</dbReference>
<dbReference type="GO" id="GO:0004252">
    <property type="term" value="F:serine-type endopeptidase activity"/>
    <property type="evidence" value="ECO:0007669"/>
    <property type="project" value="InterPro"/>
</dbReference>
<evidence type="ECO:0000256" key="1">
    <source>
        <dbReference type="ARBA" id="ARBA00004141"/>
    </source>
</evidence>
<proteinExistence type="predicted"/>
<feature type="transmembrane region" description="Helical" evidence="5">
    <location>
        <begin position="65"/>
        <end position="90"/>
    </location>
</feature>
<keyword evidence="7" id="KW-0378">Hydrolase</keyword>
<evidence type="ECO:0000259" key="6">
    <source>
        <dbReference type="Pfam" id="PF01694"/>
    </source>
</evidence>
<keyword evidence="7" id="KW-0645">Protease</keyword>
<keyword evidence="2 5" id="KW-0812">Transmembrane</keyword>
<dbReference type="InterPro" id="IPR035952">
    <property type="entry name" value="Rhomboid-like_sf"/>
</dbReference>